<dbReference type="Pfam" id="PF11662">
    <property type="entry name" value="DUF3263"/>
    <property type="match status" value="1"/>
</dbReference>
<organism evidence="1 2">
    <name type="scientific">Nocardia xishanensis</name>
    <dbReference type="NCBI Taxonomy" id="238964"/>
    <lineage>
        <taxon>Bacteria</taxon>
        <taxon>Bacillati</taxon>
        <taxon>Actinomycetota</taxon>
        <taxon>Actinomycetes</taxon>
        <taxon>Mycobacteriales</taxon>
        <taxon>Nocardiaceae</taxon>
        <taxon>Nocardia</taxon>
    </lineage>
</organism>
<accession>A0ABW7XA45</accession>
<protein>
    <submittedName>
        <fullName evidence="1">DUF3263 domain-containing protein</fullName>
    </submittedName>
</protein>
<gene>
    <name evidence="1" type="ORF">ACH49W_31350</name>
</gene>
<dbReference type="EMBL" id="JBIRYO010000030">
    <property type="protein sequence ID" value="MFI2477882.1"/>
    <property type="molecule type" value="Genomic_DNA"/>
</dbReference>
<dbReference type="Proteomes" id="UP001611415">
    <property type="component" value="Unassembled WGS sequence"/>
</dbReference>
<proteinExistence type="predicted"/>
<name>A0ABW7XA45_9NOCA</name>
<keyword evidence="2" id="KW-1185">Reference proteome</keyword>
<reference evidence="1 2" key="1">
    <citation type="submission" date="2024-10" db="EMBL/GenBank/DDBJ databases">
        <title>The Natural Products Discovery Center: Release of the First 8490 Sequenced Strains for Exploring Actinobacteria Biosynthetic Diversity.</title>
        <authorList>
            <person name="Kalkreuter E."/>
            <person name="Kautsar S.A."/>
            <person name="Yang D."/>
            <person name="Bader C.D."/>
            <person name="Teijaro C.N."/>
            <person name="Fluegel L."/>
            <person name="Davis C.M."/>
            <person name="Simpson J.R."/>
            <person name="Lauterbach L."/>
            <person name="Steele A.D."/>
            <person name="Gui C."/>
            <person name="Meng S."/>
            <person name="Li G."/>
            <person name="Viehrig K."/>
            <person name="Ye F."/>
            <person name="Su P."/>
            <person name="Kiefer A.F."/>
            <person name="Nichols A."/>
            <person name="Cepeda A.J."/>
            <person name="Yan W."/>
            <person name="Fan B."/>
            <person name="Jiang Y."/>
            <person name="Adhikari A."/>
            <person name="Zheng C.-J."/>
            <person name="Schuster L."/>
            <person name="Cowan T.M."/>
            <person name="Smanski M.J."/>
            <person name="Chevrette M.G."/>
            <person name="De Carvalho L.P.S."/>
            <person name="Shen B."/>
        </authorList>
    </citation>
    <scope>NUCLEOTIDE SEQUENCE [LARGE SCALE GENOMIC DNA]</scope>
    <source>
        <strain evidence="1 2">NPDC019275</strain>
    </source>
</reference>
<evidence type="ECO:0000313" key="2">
    <source>
        <dbReference type="Proteomes" id="UP001611415"/>
    </source>
</evidence>
<sequence length="76" mass="8433">MSVYENDLLEFATEWAPYGGNDEEAYLRFGLTPGEFHRRLIHLLASPAARALGGATITKLREQCIDRLSRPAAGRA</sequence>
<dbReference type="InterPro" id="IPR021678">
    <property type="entry name" value="DUF3263"/>
</dbReference>
<comment type="caution">
    <text evidence="1">The sequence shown here is derived from an EMBL/GenBank/DDBJ whole genome shotgun (WGS) entry which is preliminary data.</text>
</comment>
<dbReference type="RefSeq" id="WP_357410634.1">
    <property type="nucleotide sequence ID" value="NZ_JBEYCD010000021.1"/>
</dbReference>
<evidence type="ECO:0000313" key="1">
    <source>
        <dbReference type="EMBL" id="MFI2477882.1"/>
    </source>
</evidence>